<accession>A0A1I6AJ22</accession>
<evidence type="ECO:0000256" key="2">
    <source>
        <dbReference type="RuleBase" id="RU003457"/>
    </source>
</evidence>
<comment type="similarity">
    <text evidence="1 2">Belongs to the pirin family.</text>
</comment>
<proteinExistence type="inferred from homology"/>
<evidence type="ECO:0000259" key="3">
    <source>
        <dbReference type="Pfam" id="PF02678"/>
    </source>
</evidence>
<evidence type="ECO:0000313" key="4">
    <source>
        <dbReference type="EMBL" id="SFQ68680.1"/>
    </source>
</evidence>
<dbReference type="STRING" id="1227077.SAMN04515668_3737"/>
<dbReference type="SUPFAM" id="SSF51182">
    <property type="entry name" value="RmlC-like cupins"/>
    <property type="match status" value="1"/>
</dbReference>
<dbReference type="RefSeq" id="WP_092676973.1">
    <property type="nucleotide sequence ID" value="NZ_FOXS01000005.1"/>
</dbReference>
<dbReference type="EMBL" id="FOXS01000005">
    <property type="protein sequence ID" value="SFQ68680.1"/>
    <property type="molecule type" value="Genomic_DNA"/>
</dbReference>
<dbReference type="Gene3D" id="2.60.120.10">
    <property type="entry name" value="Jelly Rolls"/>
    <property type="match status" value="2"/>
</dbReference>
<dbReference type="PANTHER" id="PTHR43212:SF3">
    <property type="entry name" value="QUERCETIN 2,3-DIOXYGENASE"/>
    <property type="match status" value="1"/>
</dbReference>
<dbReference type="InterPro" id="IPR014710">
    <property type="entry name" value="RmlC-like_jellyroll"/>
</dbReference>
<dbReference type="Proteomes" id="UP000199029">
    <property type="component" value="Unassembled WGS sequence"/>
</dbReference>
<dbReference type="Pfam" id="PF02678">
    <property type="entry name" value="Pirin"/>
    <property type="match status" value="1"/>
</dbReference>
<name>A0A1I6AJ22_HYMAR</name>
<feature type="domain" description="Pirin N-terminal" evidence="3">
    <location>
        <begin position="49"/>
        <end position="116"/>
    </location>
</feature>
<keyword evidence="5" id="KW-1185">Reference proteome</keyword>
<sequence length="251" mass="27217">MHKLSTAEKISKQHGGFGIDILFPGQTLGAADSGLGTLGRIDHAHVRPGTLVPMHPHRDDEILTYLRSGHVQHRDSEGHFEPISAERFMLMNAGSTFFHEEQVLADGGELEGLQIFLRPAQSGLPPQVQFHAPAGKYSLNQWRVLAGPDASFPLHIRSQTWVYDTRLEGGVSLALPAPRVAGATSLLYVFAGEVVVNNHLTLSKGESLLLENEAAQLVAGPTSDLVLLVTDPASAYSDQGMYSGNQLRNQR</sequence>
<dbReference type="OrthoDB" id="9780903at2"/>
<evidence type="ECO:0000256" key="1">
    <source>
        <dbReference type="ARBA" id="ARBA00008416"/>
    </source>
</evidence>
<dbReference type="AlphaFoldDB" id="A0A1I6AJ22"/>
<organism evidence="4 5">
    <name type="scientific">Hymenobacter arizonensis</name>
    <name type="common">Siccationidurans arizonensis</name>
    <dbReference type="NCBI Taxonomy" id="1227077"/>
    <lineage>
        <taxon>Bacteria</taxon>
        <taxon>Pseudomonadati</taxon>
        <taxon>Bacteroidota</taxon>
        <taxon>Cytophagia</taxon>
        <taxon>Cytophagales</taxon>
        <taxon>Hymenobacteraceae</taxon>
        <taxon>Hymenobacter</taxon>
    </lineage>
</organism>
<reference evidence="5" key="1">
    <citation type="submission" date="2016-10" db="EMBL/GenBank/DDBJ databases">
        <authorList>
            <person name="Varghese N."/>
            <person name="Submissions S."/>
        </authorList>
    </citation>
    <scope>NUCLEOTIDE SEQUENCE [LARGE SCALE GENOMIC DNA]</scope>
    <source>
        <strain evidence="5">OR362-8,ATCC BAA-1266,JCM 13504</strain>
    </source>
</reference>
<gene>
    <name evidence="4" type="ORF">SAMN04515668_3737</name>
</gene>
<dbReference type="InterPro" id="IPR011051">
    <property type="entry name" value="RmlC_Cupin_sf"/>
</dbReference>
<evidence type="ECO:0000313" key="5">
    <source>
        <dbReference type="Proteomes" id="UP000199029"/>
    </source>
</evidence>
<protein>
    <recommendedName>
        <fullName evidence="3">Pirin N-terminal domain-containing protein</fullName>
    </recommendedName>
</protein>
<dbReference type="InterPro" id="IPR003829">
    <property type="entry name" value="Pirin_N_dom"/>
</dbReference>
<dbReference type="PANTHER" id="PTHR43212">
    <property type="entry name" value="QUERCETIN 2,3-DIOXYGENASE"/>
    <property type="match status" value="1"/>
</dbReference>
<dbReference type="InterPro" id="IPR012093">
    <property type="entry name" value="Pirin"/>
</dbReference>